<name>A0ABR2YZ26_9CHLO</name>
<dbReference type="Proteomes" id="UP001491310">
    <property type="component" value="Unassembled WGS sequence"/>
</dbReference>
<sequence>MVDVRQTQHAAAQLRYIRRDRITLKGFGDDLLDYITAGPKLRKWYGEGERMPVDGGGDVMADEPDTSELEEDGVRDAILVTDADSPTAEQIVLQLILSRAKVKALVKNAAAASTAYGSYVTPVEGNSGDARAVQAALRGVRAVICTGRLGEVLPLLQQRNVQHLILLTSTGAAGGGGFSLGAFLDGEAAAQRDAARTAAALRSGVPCTVVRIGQIADGPGGSARLIISQEGSSGRPLGQISREDVARVLHKVSLRETSIFLIILGLCA</sequence>
<dbReference type="EMBL" id="JALJOT010000002">
    <property type="protein sequence ID" value="KAK9917088.1"/>
    <property type="molecule type" value="Genomic_DNA"/>
</dbReference>
<dbReference type="Gene3D" id="3.40.50.720">
    <property type="entry name" value="NAD(P)-binding Rossmann-like Domain"/>
    <property type="match status" value="1"/>
</dbReference>
<proteinExistence type="predicted"/>
<organism evidence="2 3">
    <name type="scientific">Coccomyxa subellipsoidea</name>
    <dbReference type="NCBI Taxonomy" id="248742"/>
    <lineage>
        <taxon>Eukaryota</taxon>
        <taxon>Viridiplantae</taxon>
        <taxon>Chlorophyta</taxon>
        <taxon>core chlorophytes</taxon>
        <taxon>Trebouxiophyceae</taxon>
        <taxon>Trebouxiophyceae incertae sedis</taxon>
        <taxon>Coccomyxaceae</taxon>
        <taxon>Coccomyxa</taxon>
    </lineage>
</organism>
<dbReference type="PANTHER" id="PTHR47869">
    <property type="entry name" value="OS03G0410700 PROTEIN"/>
    <property type="match status" value="1"/>
</dbReference>
<dbReference type="PANTHER" id="PTHR47869:SF2">
    <property type="entry name" value="OS03G0410700 PROTEIN"/>
    <property type="match status" value="1"/>
</dbReference>
<dbReference type="InterPro" id="IPR036291">
    <property type="entry name" value="NAD(P)-bd_dom_sf"/>
</dbReference>
<feature type="domain" description="NAD(P)-binding" evidence="1">
    <location>
        <begin position="87"/>
        <end position="252"/>
    </location>
</feature>
<protein>
    <recommendedName>
        <fullName evidence="1">NAD(P)-binding domain-containing protein</fullName>
    </recommendedName>
</protein>
<evidence type="ECO:0000313" key="2">
    <source>
        <dbReference type="EMBL" id="KAK9917088.1"/>
    </source>
</evidence>
<dbReference type="Pfam" id="PF13460">
    <property type="entry name" value="NAD_binding_10"/>
    <property type="match status" value="1"/>
</dbReference>
<gene>
    <name evidence="2" type="ORF">WJX75_000779</name>
</gene>
<dbReference type="InterPro" id="IPR016040">
    <property type="entry name" value="NAD(P)-bd_dom"/>
</dbReference>
<evidence type="ECO:0000313" key="3">
    <source>
        <dbReference type="Proteomes" id="UP001491310"/>
    </source>
</evidence>
<dbReference type="SUPFAM" id="SSF51735">
    <property type="entry name" value="NAD(P)-binding Rossmann-fold domains"/>
    <property type="match status" value="1"/>
</dbReference>
<keyword evidence="3" id="KW-1185">Reference proteome</keyword>
<accession>A0ABR2YZ26</accession>
<evidence type="ECO:0000259" key="1">
    <source>
        <dbReference type="Pfam" id="PF13460"/>
    </source>
</evidence>
<reference evidence="2 3" key="1">
    <citation type="journal article" date="2024" name="Nat. Commun.">
        <title>Phylogenomics reveals the evolutionary origins of lichenization in chlorophyte algae.</title>
        <authorList>
            <person name="Puginier C."/>
            <person name="Libourel C."/>
            <person name="Otte J."/>
            <person name="Skaloud P."/>
            <person name="Haon M."/>
            <person name="Grisel S."/>
            <person name="Petersen M."/>
            <person name="Berrin J.G."/>
            <person name="Delaux P.M."/>
            <person name="Dal Grande F."/>
            <person name="Keller J."/>
        </authorList>
    </citation>
    <scope>NUCLEOTIDE SEQUENCE [LARGE SCALE GENOMIC DNA]</scope>
    <source>
        <strain evidence="2 3">SAG 216-7</strain>
    </source>
</reference>
<comment type="caution">
    <text evidence="2">The sequence shown here is derived from an EMBL/GenBank/DDBJ whole genome shotgun (WGS) entry which is preliminary data.</text>
</comment>